<dbReference type="STRING" id="984262.SGRA_0252"/>
<keyword evidence="1" id="KW-0732">Signal</keyword>
<evidence type="ECO:0000313" key="3">
    <source>
        <dbReference type="Proteomes" id="UP000007519"/>
    </source>
</evidence>
<dbReference type="AlphaFoldDB" id="H6L690"/>
<gene>
    <name evidence="2" type="ordered locus">SGRA_0252</name>
</gene>
<dbReference type="HOGENOM" id="CLU_1730113_0_0_10"/>
<reference evidence="2 3" key="1">
    <citation type="journal article" date="2012" name="Stand. Genomic Sci.">
        <title>Complete genome sequencing and analysis of Saprospira grandis str. Lewin, a predatory marine bacterium.</title>
        <authorList>
            <person name="Saw J.H."/>
            <person name="Yuryev A."/>
            <person name="Kanbe M."/>
            <person name="Hou S."/>
            <person name="Young A.G."/>
            <person name="Aizawa S."/>
            <person name="Alam M."/>
        </authorList>
    </citation>
    <scope>NUCLEOTIDE SEQUENCE [LARGE SCALE GENOMIC DNA]</scope>
    <source>
        <strain evidence="2 3">Lewin</strain>
    </source>
</reference>
<dbReference type="KEGG" id="sgn:SGRA_0252"/>
<sequence>MKKTIFFLLLSMSFWACQTASEEQPVQTEKQEQTKGQAAAPKATVSGKLAYPGHLPKDLTIVARNIGTGAMMTTREFDRSTLEYELKLPAGQYEIFSLTQSRPGQKAYYSEYMLCGEGPNCKSHRPVILNLEAGKNYPHISPSDWAAFDKK</sequence>
<evidence type="ECO:0008006" key="4">
    <source>
        <dbReference type="Google" id="ProtNLM"/>
    </source>
</evidence>
<name>H6L690_SAPGL</name>
<dbReference type="Proteomes" id="UP000007519">
    <property type="component" value="Chromosome"/>
</dbReference>
<keyword evidence="3" id="KW-1185">Reference proteome</keyword>
<accession>H6L690</accession>
<evidence type="ECO:0000256" key="1">
    <source>
        <dbReference type="SAM" id="SignalP"/>
    </source>
</evidence>
<proteinExistence type="predicted"/>
<feature type="signal peptide" evidence="1">
    <location>
        <begin position="1"/>
        <end position="16"/>
    </location>
</feature>
<evidence type="ECO:0000313" key="2">
    <source>
        <dbReference type="EMBL" id="AFC22991.1"/>
    </source>
</evidence>
<feature type="chain" id="PRO_5003604093" description="Lipoprotein" evidence="1">
    <location>
        <begin position="17"/>
        <end position="151"/>
    </location>
</feature>
<dbReference type="RefSeq" id="WP_014373239.1">
    <property type="nucleotide sequence ID" value="NC_016940.1"/>
</dbReference>
<dbReference type="OrthoDB" id="7782582at2"/>
<organism evidence="2 3">
    <name type="scientific">Saprospira grandis (strain Lewin)</name>
    <dbReference type="NCBI Taxonomy" id="984262"/>
    <lineage>
        <taxon>Bacteria</taxon>
        <taxon>Pseudomonadati</taxon>
        <taxon>Bacteroidota</taxon>
        <taxon>Saprospiria</taxon>
        <taxon>Saprospirales</taxon>
        <taxon>Saprospiraceae</taxon>
        <taxon>Saprospira</taxon>
    </lineage>
</organism>
<dbReference type="EMBL" id="CP002831">
    <property type="protein sequence ID" value="AFC22991.1"/>
    <property type="molecule type" value="Genomic_DNA"/>
</dbReference>
<protein>
    <recommendedName>
        <fullName evidence="4">Lipoprotein</fullName>
    </recommendedName>
</protein>